<evidence type="ECO:0000256" key="1">
    <source>
        <dbReference type="SAM" id="MobiDB-lite"/>
    </source>
</evidence>
<dbReference type="VEuPathDB" id="FungiDB:CXQ87_002085"/>
<dbReference type="EMBL" id="PKFP01000001">
    <property type="protein sequence ID" value="PVH13964.1"/>
    <property type="molecule type" value="Genomic_DNA"/>
</dbReference>
<feature type="compositionally biased region" description="Basic and acidic residues" evidence="1">
    <location>
        <begin position="133"/>
        <end position="151"/>
    </location>
</feature>
<accession>A0A2V1A940</accession>
<dbReference type="GeneID" id="37002085"/>
<feature type="compositionally biased region" description="Basic and acidic residues" evidence="1">
    <location>
        <begin position="100"/>
        <end position="112"/>
    </location>
</feature>
<comment type="caution">
    <text evidence="2">The sequence shown here is derived from an EMBL/GenBank/DDBJ whole genome shotgun (WGS) entry which is preliminary data.</text>
</comment>
<evidence type="ECO:0000313" key="2">
    <source>
        <dbReference type="EMBL" id="PVH13964.1"/>
    </source>
</evidence>
<feature type="region of interest" description="Disordered" evidence="1">
    <location>
        <begin position="100"/>
        <end position="151"/>
    </location>
</feature>
<reference evidence="2 3" key="1">
    <citation type="submission" date="2017-12" db="EMBL/GenBank/DDBJ databases">
        <title>Genome Sequence of the Amphotericin B-resistant Candida duobushaemulonii strain, B09383.</title>
        <authorList>
            <person name="Chow N.A."/>
            <person name="Gade L."/>
            <person name="Batra D."/>
            <person name="Rowe L.A."/>
            <person name="Loparev V.N."/>
            <person name="Litvintseva A.P."/>
        </authorList>
    </citation>
    <scope>NUCLEOTIDE SEQUENCE [LARGE SCALE GENOMIC DNA]</scope>
    <source>
        <strain evidence="2 3">B09383</strain>
    </source>
</reference>
<proteinExistence type="predicted"/>
<protein>
    <submittedName>
        <fullName evidence="2">Uncharacterized protein</fullName>
    </submittedName>
</protein>
<organism evidence="2 3">
    <name type="scientific">Candidozyma duobushaemuli</name>
    <dbReference type="NCBI Taxonomy" id="1231522"/>
    <lineage>
        <taxon>Eukaryota</taxon>
        <taxon>Fungi</taxon>
        <taxon>Dikarya</taxon>
        <taxon>Ascomycota</taxon>
        <taxon>Saccharomycotina</taxon>
        <taxon>Pichiomycetes</taxon>
        <taxon>Metschnikowiaceae</taxon>
        <taxon>Candidozyma</taxon>
    </lineage>
</organism>
<dbReference type="Proteomes" id="UP000244406">
    <property type="component" value="Unassembled WGS sequence"/>
</dbReference>
<dbReference type="AlphaFoldDB" id="A0A2V1A940"/>
<dbReference type="RefSeq" id="XP_025334904.1">
    <property type="nucleotide sequence ID" value="XM_025480604.1"/>
</dbReference>
<gene>
    <name evidence="2" type="ORF">CXQ87_002085</name>
</gene>
<evidence type="ECO:0000313" key="3">
    <source>
        <dbReference type="Proteomes" id="UP000244406"/>
    </source>
</evidence>
<sequence>MFRQLTYLSRTAAIPRQTMASRAFTVSLASRKSVVDTAKDVLEKANKKTGEFLAGTIEQTEKVAPTGENIKSAAGKVNQKTGDVLADGVEKAEAAAGKAKEAASEAKERASDVNEEAQAKAKVNANTAGYDNLQDKGSKVESEQNRPDDAV</sequence>
<name>A0A2V1A940_9ASCO</name>
<keyword evidence="3" id="KW-1185">Reference proteome</keyword>